<dbReference type="EMBL" id="JARQBJ010000003">
    <property type="protein sequence ID" value="MDT2810132.1"/>
    <property type="molecule type" value="Genomic_DNA"/>
</dbReference>
<proteinExistence type="inferred from homology"/>
<dbReference type="InterPro" id="IPR048950">
    <property type="entry name" value="Ppx_GppA_C"/>
</dbReference>
<name>A0AAW8U0C1_9ENTE</name>
<reference evidence="4" key="1">
    <citation type="submission" date="2023-03" db="EMBL/GenBank/DDBJ databases">
        <authorList>
            <person name="Shen W."/>
            <person name="Cai J."/>
        </authorList>
    </citation>
    <scope>NUCLEOTIDE SEQUENCE</scope>
    <source>
        <strain evidence="4">B226-2</strain>
    </source>
</reference>
<dbReference type="Pfam" id="PF02541">
    <property type="entry name" value="Ppx-GppA"/>
    <property type="match status" value="1"/>
</dbReference>
<dbReference type="SUPFAM" id="SSF109604">
    <property type="entry name" value="HD-domain/PDEase-like"/>
    <property type="match status" value="1"/>
</dbReference>
<dbReference type="AlphaFoldDB" id="A0AAW8U0C1"/>
<dbReference type="InterPro" id="IPR043129">
    <property type="entry name" value="ATPase_NBD"/>
</dbReference>
<sequence>MKERQVAVVDIGSNTVRLVIYRITELNDFHELQNVKLPAQLYQYLEADGNLSEAGIKQLIEVIQIFQKVMAHYELDHVIATATAVIRQAQNQVAILAEVAETTGLTLRLLTGEEEARYGQYAVARSTEFSEGYTVDMGGGSTEVTYFKDSVVKKVHSFPFGVVTLKERFYDPLVEHKGGNKLTPKEIAKNNEKANQAAKKFVTEQLAAYDWVKPRKLPLIVVGGTARNIANVYQRMTEYPMNGIHEYQMDQKGLAATFDCFNTLTVKEKQNLDGLSRERAETILPGNLAYLCLFEAVKAEQLVFCHRGLREGLLMEWLNQENPEAYTPENVRIMQVQRLGHLYLADTKGSNQRLTIARRLIEELAKSELLFPSERALKYLQAGTYLYHLGNYIAAEDSSMHSFYLVANTNLNGFSHPARLVLALVASYKNKSLFNQYVEQYPSWLDEESLQAIRKVGSIIKFCDALAITKVNEIRQMAFIKESPDTYRLKITWSFDPLAEYYRALRQKKNLEFVLGKKLSLDFALEEGGQ</sequence>
<dbReference type="InterPro" id="IPR003695">
    <property type="entry name" value="Ppx_GppA_N"/>
</dbReference>
<evidence type="ECO:0000256" key="1">
    <source>
        <dbReference type="ARBA" id="ARBA00007125"/>
    </source>
</evidence>
<evidence type="ECO:0000313" key="5">
    <source>
        <dbReference type="Proteomes" id="UP001256711"/>
    </source>
</evidence>
<dbReference type="GO" id="GO:0006357">
    <property type="term" value="P:regulation of transcription by RNA polymerase II"/>
    <property type="evidence" value="ECO:0007669"/>
    <property type="project" value="TreeGrafter"/>
</dbReference>
<feature type="domain" description="Ppx/GppA phosphatase N-terminal" evidence="2">
    <location>
        <begin position="19"/>
        <end position="320"/>
    </location>
</feature>
<dbReference type="Proteomes" id="UP001256711">
    <property type="component" value="Unassembled WGS sequence"/>
</dbReference>
<dbReference type="Gene3D" id="3.30.420.40">
    <property type="match status" value="1"/>
</dbReference>
<dbReference type="PANTHER" id="PTHR30005:SF0">
    <property type="entry name" value="RETROGRADE REGULATION PROTEIN 2"/>
    <property type="match status" value="1"/>
</dbReference>
<dbReference type="Pfam" id="PF21447">
    <property type="entry name" value="Ppx-GppA_III"/>
    <property type="match status" value="1"/>
</dbReference>
<dbReference type="SUPFAM" id="SSF53067">
    <property type="entry name" value="Actin-like ATPase domain"/>
    <property type="match status" value="2"/>
</dbReference>
<organism evidence="4 5">
    <name type="scientific">Enterococcus asini</name>
    <dbReference type="NCBI Taxonomy" id="57732"/>
    <lineage>
        <taxon>Bacteria</taxon>
        <taxon>Bacillati</taxon>
        <taxon>Bacillota</taxon>
        <taxon>Bacilli</taxon>
        <taxon>Lactobacillales</taxon>
        <taxon>Enterococcaceae</taxon>
        <taxon>Enterococcus</taxon>
    </lineage>
</organism>
<evidence type="ECO:0000313" key="4">
    <source>
        <dbReference type="EMBL" id="MDT2810132.1"/>
    </source>
</evidence>
<comment type="similarity">
    <text evidence="1">Belongs to the GppA/Ppx family.</text>
</comment>
<accession>A0AAW8U0C1</accession>
<comment type="caution">
    <text evidence="4">The sequence shown here is derived from an EMBL/GenBank/DDBJ whole genome shotgun (WGS) entry which is preliminary data.</text>
</comment>
<feature type="domain" description="Ppx/GppA phosphatase C-terminal" evidence="3">
    <location>
        <begin position="331"/>
        <end position="441"/>
    </location>
</feature>
<dbReference type="PANTHER" id="PTHR30005">
    <property type="entry name" value="EXOPOLYPHOSPHATASE"/>
    <property type="match status" value="1"/>
</dbReference>
<protein>
    <submittedName>
        <fullName evidence="4">Ppx/GppA family phosphatase</fullName>
    </submittedName>
</protein>
<evidence type="ECO:0000259" key="2">
    <source>
        <dbReference type="Pfam" id="PF02541"/>
    </source>
</evidence>
<gene>
    <name evidence="4" type="ORF">P7H43_06530</name>
</gene>
<dbReference type="Gene3D" id="1.10.3210.10">
    <property type="entry name" value="Hypothetical protein af1432"/>
    <property type="match status" value="1"/>
</dbReference>
<evidence type="ECO:0000259" key="3">
    <source>
        <dbReference type="Pfam" id="PF21447"/>
    </source>
</evidence>
<dbReference type="Gene3D" id="3.30.420.150">
    <property type="entry name" value="Exopolyphosphatase. Domain 2"/>
    <property type="match status" value="1"/>
</dbReference>
<dbReference type="InterPro" id="IPR050273">
    <property type="entry name" value="GppA/Ppx_hydrolase"/>
</dbReference>
<dbReference type="RefSeq" id="WP_311835337.1">
    <property type="nucleotide sequence ID" value="NZ_JARQBJ010000003.1"/>
</dbReference>
<dbReference type="CDD" id="cd24052">
    <property type="entry name" value="ASKHA_NBD_HpPPX-GppA-like"/>
    <property type="match status" value="1"/>
</dbReference>